<feature type="compositionally biased region" description="Low complexity" evidence="1">
    <location>
        <begin position="524"/>
        <end position="541"/>
    </location>
</feature>
<accession>A0A9Q0J6R5</accession>
<protein>
    <recommendedName>
        <fullName evidence="4">Large proline-rich protein BAG6 domain-containing protein</fullName>
    </recommendedName>
</protein>
<feature type="compositionally biased region" description="Polar residues" evidence="1">
    <location>
        <begin position="51"/>
        <end position="81"/>
    </location>
</feature>
<dbReference type="Proteomes" id="UP001141552">
    <property type="component" value="Unassembled WGS sequence"/>
</dbReference>
<name>A0A9Q0J6R5_9ROSI</name>
<dbReference type="GO" id="GO:0051787">
    <property type="term" value="F:misfolded protein binding"/>
    <property type="evidence" value="ECO:0007669"/>
    <property type="project" value="TreeGrafter"/>
</dbReference>
<feature type="region of interest" description="Disordered" evidence="1">
    <location>
        <begin position="51"/>
        <end position="82"/>
    </location>
</feature>
<proteinExistence type="predicted"/>
<dbReference type="PANTHER" id="PTHR15204">
    <property type="entry name" value="LARGE PROLINE-RICH PROTEIN BAG6"/>
    <property type="match status" value="1"/>
</dbReference>
<evidence type="ECO:0000256" key="1">
    <source>
        <dbReference type="SAM" id="MobiDB-lite"/>
    </source>
</evidence>
<evidence type="ECO:0000313" key="3">
    <source>
        <dbReference type="Proteomes" id="UP001141552"/>
    </source>
</evidence>
<dbReference type="AlphaFoldDB" id="A0A9Q0J6R5"/>
<keyword evidence="3" id="KW-1185">Reference proteome</keyword>
<sequence length="862" mass="89670">MVLGTFNVGDPGEGTAADLSRVIGAVLNSFGIGGQAGANGLGGMQPSFSTMYPSQAAQGHEQGSANVNGQSQAGNQPSSAQAFAGQPFQVRPQVMQVPISASVPVPLPTLHSPIPDSLSTLSEFMTRMERALAQHGLQPNASSNNLGDLPRVELPSNARGLRTPEALSIVMRQAEQLLSGPTITALSHIAGRLEQQGASTDLDTRGQIQMESVHLGVAMQHLGALLLELGRTILMLRMGPSPGEASVNTGPAVYISSSGPNPIMVQPFPLQTNSLFGNSVSPPTPVPLPIGTTSRNINIHIHAGTTLAPAVSTVGTRASGEEGMQGEPGNSTNSGGSGPDWMQTVRNIIATAVPSRSAGGTVSNAMQPGPGGAVSQPQSDSASVSSMVDEINSMIRSLGVGRGGENQPASGSLGSSAGIVSDGEQLNRMMTNDSGESSVALVDEINSHLRSLLDNSREENQPASGSVRSAATSDRGSELNSMSRHDVGEPTVALPGLISESDGYKTQDECVQLSNNEAKKNLLSSEDVSSSSVGCSSGETSLKSDTSETQNSSEKKDVSEGSKAVPLGLGLGNLERKRRTKPQQPKSLARSGETGSTPFDQNQNTGMNTQQLLQSIASGSASANSAGPNNVPLSLALPVGGLDADNRPVEVPSSDGQFDVASAMSQVLQSPAMNGLLGGVADRAGVGSPNVLTNMLQQLMQNPQIMNTVGQIAQQVDTRDVGNMLSGSGNGQSGGIDLSRMFQQMMPVVSQVLGAGSATPFPLPNVQAEPHLEHDERRSIQAERPDEHGTQIDLRGVAQRIEHFDSAGDVFQSVIDSAVRMNGSENIPDVFRDLREDEDLANEYMQMLTSDLCQRAGNSRQD</sequence>
<dbReference type="PANTHER" id="PTHR15204:SF5">
    <property type="entry name" value="LARGE PROLINE-RICH PROTEIN BAG6 ISOFORM X1"/>
    <property type="match status" value="1"/>
</dbReference>
<dbReference type="GO" id="GO:0031593">
    <property type="term" value="F:polyubiquitin modification-dependent protein binding"/>
    <property type="evidence" value="ECO:0007669"/>
    <property type="project" value="TreeGrafter"/>
</dbReference>
<feature type="compositionally biased region" description="Basic and acidic residues" evidence="1">
    <location>
        <begin position="770"/>
        <end position="788"/>
    </location>
</feature>
<feature type="region of interest" description="Disordered" evidence="1">
    <location>
        <begin position="354"/>
        <end position="386"/>
    </location>
</feature>
<organism evidence="2 3">
    <name type="scientific">Turnera subulata</name>
    <dbReference type="NCBI Taxonomy" id="218843"/>
    <lineage>
        <taxon>Eukaryota</taxon>
        <taxon>Viridiplantae</taxon>
        <taxon>Streptophyta</taxon>
        <taxon>Embryophyta</taxon>
        <taxon>Tracheophyta</taxon>
        <taxon>Spermatophyta</taxon>
        <taxon>Magnoliopsida</taxon>
        <taxon>eudicotyledons</taxon>
        <taxon>Gunneridae</taxon>
        <taxon>Pentapetalae</taxon>
        <taxon>rosids</taxon>
        <taxon>fabids</taxon>
        <taxon>Malpighiales</taxon>
        <taxon>Passifloraceae</taxon>
        <taxon>Turnera</taxon>
    </lineage>
</organism>
<feature type="compositionally biased region" description="Polar residues" evidence="1">
    <location>
        <begin position="543"/>
        <end position="552"/>
    </location>
</feature>
<dbReference type="EMBL" id="JAKUCV010005652">
    <property type="protein sequence ID" value="KAJ4830384.1"/>
    <property type="molecule type" value="Genomic_DNA"/>
</dbReference>
<dbReference type="OrthoDB" id="267397at2759"/>
<dbReference type="GO" id="GO:0036503">
    <property type="term" value="P:ERAD pathway"/>
    <property type="evidence" value="ECO:0007669"/>
    <property type="project" value="TreeGrafter"/>
</dbReference>
<feature type="region of interest" description="Disordered" evidence="1">
    <location>
        <begin position="398"/>
        <end position="419"/>
    </location>
</feature>
<feature type="compositionally biased region" description="Polar residues" evidence="1">
    <location>
        <begin position="461"/>
        <end position="482"/>
    </location>
</feature>
<feature type="region of interest" description="Disordered" evidence="1">
    <location>
        <begin position="763"/>
        <end position="788"/>
    </location>
</feature>
<reference evidence="2" key="1">
    <citation type="submission" date="2022-02" db="EMBL/GenBank/DDBJ databases">
        <authorList>
            <person name="Henning P.M."/>
            <person name="McCubbin A.G."/>
            <person name="Shore J.S."/>
        </authorList>
    </citation>
    <scope>NUCLEOTIDE SEQUENCE</scope>
    <source>
        <strain evidence="2">F60SS</strain>
        <tissue evidence="2">Leaves</tissue>
    </source>
</reference>
<comment type="caution">
    <text evidence="2">The sequence shown here is derived from an EMBL/GenBank/DDBJ whole genome shotgun (WGS) entry which is preliminary data.</text>
</comment>
<feature type="compositionally biased region" description="Polar residues" evidence="1">
    <location>
        <begin position="593"/>
        <end position="605"/>
    </location>
</feature>
<gene>
    <name evidence="2" type="ORF">Tsubulata_041242</name>
</gene>
<evidence type="ECO:0008006" key="4">
    <source>
        <dbReference type="Google" id="ProtNLM"/>
    </source>
</evidence>
<dbReference type="GO" id="GO:0071818">
    <property type="term" value="C:BAT3 complex"/>
    <property type="evidence" value="ECO:0007669"/>
    <property type="project" value="TreeGrafter"/>
</dbReference>
<evidence type="ECO:0000313" key="2">
    <source>
        <dbReference type="EMBL" id="KAJ4830384.1"/>
    </source>
</evidence>
<feature type="region of interest" description="Disordered" evidence="1">
    <location>
        <begin position="454"/>
        <end position="500"/>
    </location>
</feature>
<feature type="region of interest" description="Disordered" evidence="1">
    <location>
        <begin position="522"/>
        <end position="605"/>
    </location>
</feature>
<reference evidence="2" key="2">
    <citation type="journal article" date="2023" name="Plants (Basel)">
        <title>Annotation of the Turnera subulata (Passifloraceae) Draft Genome Reveals the S-Locus Evolved after the Divergence of Turneroideae from Passifloroideae in a Stepwise Manner.</title>
        <authorList>
            <person name="Henning P.M."/>
            <person name="Roalson E.H."/>
            <person name="Mir W."/>
            <person name="McCubbin A.G."/>
            <person name="Shore J.S."/>
        </authorList>
    </citation>
    <scope>NUCLEOTIDE SEQUENCE</scope>
    <source>
        <strain evidence="2">F60SS</strain>
    </source>
</reference>
<feature type="region of interest" description="Disordered" evidence="1">
    <location>
        <begin position="316"/>
        <end position="342"/>
    </location>
</feature>
<feature type="compositionally biased region" description="Low complexity" evidence="1">
    <location>
        <begin position="373"/>
        <end position="386"/>
    </location>
</feature>